<reference evidence="5 6" key="1">
    <citation type="journal article" date="2012" name="J. Bacteriol.">
        <title>Complete genome sequences of Desulfosporosinus orientis DSM765T, Desulfosporosinus youngiae DSM17734T, Desulfosporosinus meridiei DSM13257T, and Desulfosporosinus acidiphilus DSM22704T.</title>
        <authorList>
            <person name="Pester M."/>
            <person name="Brambilla E."/>
            <person name="Alazard D."/>
            <person name="Rattei T."/>
            <person name="Weinmaier T."/>
            <person name="Han J."/>
            <person name="Lucas S."/>
            <person name="Lapidus A."/>
            <person name="Cheng J.F."/>
            <person name="Goodwin L."/>
            <person name="Pitluck S."/>
            <person name="Peters L."/>
            <person name="Ovchinnikova G."/>
            <person name="Teshima H."/>
            <person name="Detter J.C."/>
            <person name="Han C.S."/>
            <person name="Tapia R."/>
            <person name="Land M.L."/>
            <person name="Hauser L."/>
            <person name="Kyrpides N.C."/>
            <person name="Ivanova N.N."/>
            <person name="Pagani I."/>
            <person name="Huntmann M."/>
            <person name="Wei C.L."/>
            <person name="Davenport K.W."/>
            <person name="Daligault H."/>
            <person name="Chain P.S."/>
            <person name="Chen A."/>
            <person name="Mavromatis K."/>
            <person name="Markowitz V."/>
            <person name="Szeto E."/>
            <person name="Mikhailova N."/>
            <person name="Pati A."/>
            <person name="Wagner M."/>
            <person name="Woyke T."/>
            <person name="Ollivier B."/>
            <person name="Klenk H.P."/>
            <person name="Spring S."/>
            <person name="Loy A."/>
        </authorList>
    </citation>
    <scope>NUCLEOTIDE SEQUENCE [LARGE SCALE GENOMIC DNA]</scope>
    <source>
        <strain evidence="6">DSM 22704 / JCM 16185 / SJ4</strain>
    </source>
</reference>
<dbReference type="RefSeq" id="WP_014826241.1">
    <property type="nucleotide sequence ID" value="NC_018068.1"/>
</dbReference>
<dbReference type="Pfam" id="PF02607">
    <property type="entry name" value="B12-binding_2"/>
    <property type="match status" value="1"/>
</dbReference>
<dbReference type="PANTHER" id="PTHR45833">
    <property type="entry name" value="METHIONINE SYNTHASE"/>
    <property type="match status" value="1"/>
</dbReference>
<dbReference type="SUPFAM" id="SSF52242">
    <property type="entry name" value="Cobalamin (vitamin B12)-binding domain"/>
    <property type="match status" value="1"/>
</dbReference>
<dbReference type="InterPro" id="IPR036594">
    <property type="entry name" value="Meth_synthase_dom"/>
</dbReference>
<dbReference type="PROSITE" id="PS51337">
    <property type="entry name" value="B12_BINDING_NTER"/>
    <property type="match status" value="1"/>
</dbReference>
<dbReference type="GO" id="GO:0031419">
    <property type="term" value="F:cobalamin binding"/>
    <property type="evidence" value="ECO:0007669"/>
    <property type="project" value="InterPro"/>
</dbReference>
<name>I4D360_DESAJ</name>
<dbReference type="AlphaFoldDB" id="I4D360"/>
<evidence type="ECO:0000259" key="3">
    <source>
        <dbReference type="PROSITE" id="PS51332"/>
    </source>
</evidence>
<dbReference type="GO" id="GO:0008705">
    <property type="term" value="F:methionine synthase activity"/>
    <property type="evidence" value="ECO:0007669"/>
    <property type="project" value="TreeGrafter"/>
</dbReference>
<accession>I4D360</accession>
<organism evidence="5 6">
    <name type="scientific">Desulfosporosinus acidiphilus (strain DSM 22704 / JCM 16185 / SJ4)</name>
    <dbReference type="NCBI Taxonomy" id="646529"/>
    <lineage>
        <taxon>Bacteria</taxon>
        <taxon>Bacillati</taxon>
        <taxon>Bacillota</taxon>
        <taxon>Clostridia</taxon>
        <taxon>Eubacteriales</taxon>
        <taxon>Desulfitobacteriaceae</taxon>
        <taxon>Desulfosporosinus</taxon>
    </lineage>
</organism>
<dbReference type="SMART" id="SM01018">
    <property type="entry name" value="B12-binding_2"/>
    <property type="match status" value="1"/>
</dbReference>
<sequence length="217" mass="23756">MEDELQIAMAELDEEKTLRLVNERIQAGHSAVDIIESCRRGVEIVGEKYSDSDYFLSDLIMSEEILKEVMRILEPHIPVKGTNNRFLPIVMGTIEGDIHDLGKNIIIYLLRSSGLEVIDLGVDVTPEKFVQAVSESKAAILGISVLLSFCVGSIKKVVDLLTDAGLRDQVKVVVGGYPVNQEVKEYTGADFYANDVTEALKIYRDILGIGGGPVSGC</sequence>
<dbReference type="SUPFAM" id="SSF47644">
    <property type="entry name" value="Methionine synthase domain"/>
    <property type="match status" value="1"/>
</dbReference>
<keyword evidence="2" id="KW-0170">Cobalt</keyword>
<dbReference type="Pfam" id="PF02310">
    <property type="entry name" value="B12-binding"/>
    <property type="match status" value="1"/>
</dbReference>
<dbReference type="Gene3D" id="3.40.50.280">
    <property type="entry name" value="Cobalamin-binding domain"/>
    <property type="match status" value="1"/>
</dbReference>
<keyword evidence="6" id="KW-1185">Reference proteome</keyword>
<evidence type="ECO:0000256" key="1">
    <source>
        <dbReference type="ARBA" id="ARBA00022723"/>
    </source>
</evidence>
<dbReference type="eggNOG" id="COG5012">
    <property type="taxonomic scope" value="Bacteria"/>
</dbReference>
<dbReference type="Gene3D" id="1.10.1240.10">
    <property type="entry name" value="Methionine synthase domain"/>
    <property type="match status" value="1"/>
</dbReference>
<keyword evidence="1" id="KW-0479">Metal-binding</keyword>
<feature type="domain" description="B12-binding" evidence="3">
    <location>
        <begin position="86"/>
        <end position="217"/>
    </location>
</feature>
<proteinExistence type="predicted"/>
<dbReference type="GO" id="GO:0005829">
    <property type="term" value="C:cytosol"/>
    <property type="evidence" value="ECO:0007669"/>
    <property type="project" value="TreeGrafter"/>
</dbReference>
<dbReference type="OrthoDB" id="9783599at2"/>
<dbReference type="KEGG" id="dai:Desaci_1202"/>
<dbReference type="GO" id="GO:0046653">
    <property type="term" value="P:tetrahydrofolate metabolic process"/>
    <property type="evidence" value="ECO:0007669"/>
    <property type="project" value="TreeGrafter"/>
</dbReference>
<dbReference type="Proteomes" id="UP000002892">
    <property type="component" value="Chromosome"/>
</dbReference>
<evidence type="ECO:0000313" key="6">
    <source>
        <dbReference type="Proteomes" id="UP000002892"/>
    </source>
</evidence>
<dbReference type="GO" id="GO:0050667">
    <property type="term" value="P:homocysteine metabolic process"/>
    <property type="evidence" value="ECO:0007669"/>
    <property type="project" value="TreeGrafter"/>
</dbReference>
<dbReference type="GO" id="GO:0046872">
    <property type="term" value="F:metal ion binding"/>
    <property type="evidence" value="ECO:0007669"/>
    <property type="project" value="UniProtKB-KW"/>
</dbReference>
<dbReference type="HOGENOM" id="CLU_082102_1_0_9"/>
<gene>
    <name evidence="5" type="ordered locus">Desaci_1202</name>
</gene>
<dbReference type="PANTHER" id="PTHR45833:SF1">
    <property type="entry name" value="METHIONINE SYNTHASE"/>
    <property type="match status" value="1"/>
</dbReference>
<evidence type="ECO:0000313" key="5">
    <source>
        <dbReference type="EMBL" id="AFM40234.1"/>
    </source>
</evidence>
<dbReference type="PROSITE" id="PS51332">
    <property type="entry name" value="B12_BINDING"/>
    <property type="match status" value="1"/>
</dbReference>
<evidence type="ECO:0000256" key="2">
    <source>
        <dbReference type="ARBA" id="ARBA00023285"/>
    </source>
</evidence>
<protein>
    <submittedName>
        <fullName evidence="5">Putative cobalamin binding protein</fullName>
    </submittedName>
</protein>
<dbReference type="InterPro" id="IPR003759">
    <property type="entry name" value="Cbl-bd_cap"/>
</dbReference>
<dbReference type="EMBL" id="CP003639">
    <property type="protein sequence ID" value="AFM40234.1"/>
    <property type="molecule type" value="Genomic_DNA"/>
</dbReference>
<feature type="domain" description="B12-binding N-terminal" evidence="4">
    <location>
        <begin position="1"/>
        <end position="85"/>
    </location>
</feature>
<evidence type="ECO:0000259" key="4">
    <source>
        <dbReference type="PROSITE" id="PS51337"/>
    </source>
</evidence>
<dbReference type="InterPro" id="IPR036724">
    <property type="entry name" value="Cobalamin-bd_sf"/>
</dbReference>
<dbReference type="InterPro" id="IPR050554">
    <property type="entry name" value="Met_Synthase/Corrinoid"/>
</dbReference>
<dbReference type="InterPro" id="IPR006158">
    <property type="entry name" value="Cobalamin-bd"/>
</dbReference>
<dbReference type="STRING" id="646529.Desaci_1202"/>